<evidence type="ECO:0000313" key="1">
    <source>
        <dbReference type="EMBL" id="KAJ8008302.1"/>
    </source>
</evidence>
<dbReference type="Proteomes" id="UP001157502">
    <property type="component" value="Chromosome 8"/>
</dbReference>
<proteinExistence type="predicted"/>
<organism evidence="1 2">
    <name type="scientific">Dallia pectoralis</name>
    <name type="common">Alaska blackfish</name>
    <dbReference type="NCBI Taxonomy" id="75939"/>
    <lineage>
        <taxon>Eukaryota</taxon>
        <taxon>Metazoa</taxon>
        <taxon>Chordata</taxon>
        <taxon>Craniata</taxon>
        <taxon>Vertebrata</taxon>
        <taxon>Euteleostomi</taxon>
        <taxon>Actinopterygii</taxon>
        <taxon>Neopterygii</taxon>
        <taxon>Teleostei</taxon>
        <taxon>Protacanthopterygii</taxon>
        <taxon>Esociformes</taxon>
        <taxon>Umbridae</taxon>
        <taxon>Dallia</taxon>
    </lineage>
</organism>
<sequence>MKGGEKMAQTHRDAGRSFHGIPQANGGGSGGGLHFSRGNKLGYMEVEILDPKTGRSTYVIDKVHPSATVLDLKIRFHKM</sequence>
<accession>A0ACC2GXI7</accession>
<dbReference type="EMBL" id="CM055735">
    <property type="protein sequence ID" value="KAJ8008302.1"/>
    <property type="molecule type" value="Genomic_DNA"/>
</dbReference>
<reference evidence="1" key="1">
    <citation type="submission" date="2021-05" db="EMBL/GenBank/DDBJ databases">
        <authorList>
            <person name="Pan Q."/>
            <person name="Jouanno E."/>
            <person name="Zahm M."/>
            <person name="Klopp C."/>
            <person name="Cabau C."/>
            <person name="Louis A."/>
            <person name="Berthelot C."/>
            <person name="Parey E."/>
            <person name="Roest Crollius H."/>
            <person name="Montfort J."/>
            <person name="Robinson-Rechavi M."/>
            <person name="Bouchez O."/>
            <person name="Lampietro C."/>
            <person name="Lopez Roques C."/>
            <person name="Donnadieu C."/>
            <person name="Postlethwait J."/>
            <person name="Bobe J."/>
            <person name="Dillon D."/>
            <person name="Chandos A."/>
            <person name="von Hippel F."/>
            <person name="Guiguen Y."/>
        </authorList>
    </citation>
    <scope>NUCLEOTIDE SEQUENCE</scope>
    <source>
        <strain evidence="1">YG-Jan2019</strain>
    </source>
</reference>
<comment type="caution">
    <text evidence="1">The sequence shown here is derived from an EMBL/GenBank/DDBJ whole genome shotgun (WGS) entry which is preliminary data.</text>
</comment>
<feature type="non-terminal residue" evidence="1">
    <location>
        <position position="79"/>
    </location>
</feature>
<evidence type="ECO:0000313" key="2">
    <source>
        <dbReference type="Proteomes" id="UP001157502"/>
    </source>
</evidence>
<gene>
    <name evidence="1" type="ORF">DPEC_G00103430</name>
</gene>
<protein>
    <submittedName>
        <fullName evidence="1">Uncharacterized protein</fullName>
    </submittedName>
</protein>
<name>A0ACC2GXI7_DALPE</name>
<keyword evidence="2" id="KW-1185">Reference proteome</keyword>